<dbReference type="InterPro" id="IPR006093">
    <property type="entry name" value="Oxy_OxRdtase_FAD_BS"/>
</dbReference>
<name>A0AAD7HNK9_9AGAR</name>
<dbReference type="InterPro" id="IPR006094">
    <property type="entry name" value="Oxid_FAD_bind_N"/>
</dbReference>
<dbReference type="EMBL" id="JARJLG010000239">
    <property type="protein sequence ID" value="KAJ7724334.1"/>
    <property type="molecule type" value="Genomic_DNA"/>
</dbReference>
<evidence type="ECO:0000256" key="2">
    <source>
        <dbReference type="ARBA" id="ARBA00023002"/>
    </source>
</evidence>
<evidence type="ECO:0000313" key="4">
    <source>
        <dbReference type="EMBL" id="KAJ7724334.1"/>
    </source>
</evidence>
<keyword evidence="5" id="KW-1185">Reference proteome</keyword>
<dbReference type="InterPro" id="IPR012951">
    <property type="entry name" value="BBE"/>
</dbReference>
<comment type="similarity">
    <text evidence="1">Belongs to the oxygen-dependent FAD-linked oxidoreductase family.</text>
</comment>
<feature type="domain" description="FAD-binding PCMH-type" evidence="3">
    <location>
        <begin position="137"/>
        <end position="317"/>
    </location>
</feature>
<gene>
    <name evidence="4" type="ORF">DFH07DRAFT_946391</name>
</gene>
<dbReference type="Pfam" id="PF08031">
    <property type="entry name" value="BBE"/>
    <property type="match status" value="1"/>
</dbReference>
<dbReference type="InterPro" id="IPR050432">
    <property type="entry name" value="FAD-linked_Oxidoreductases_BP"/>
</dbReference>
<dbReference type="InterPro" id="IPR016166">
    <property type="entry name" value="FAD-bd_PCMH"/>
</dbReference>
<dbReference type="AlphaFoldDB" id="A0AAD7HNK9"/>
<dbReference type="Proteomes" id="UP001215280">
    <property type="component" value="Unassembled WGS sequence"/>
</dbReference>
<organism evidence="4 5">
    <name type="scientific">Mycena maculata</name>
    <dbReference type="NCBI Taxonomy" id="230809"/>
    <lineage>
        <taxon>Eukaryota</taxon>
        <taxon>Fungi</taxon>
        <taxon>Dikarya</taxon>
        <taxon>Basidiomycota</taxon>
        <taxon>Agaricomycotina</taxon>
        <taxon>Agaricomycetes</taxon>
        <taxon>Agaricomycetidae</taxon>
        <taxon>Agaricales</taxon>
        <taxon>Marasmiineae</taxon>
        <taxon>Mycenaceae</taxon>
        <taxon>Mycena</taxon>
    </lineage>
</organism>
<evidence type="ECO:0000256" key="1">
    <source>
        <dbReference type="ARBA" id="ARBA00005466"/>
    </source>
</evidence>
<dbReference type="PANTHER" id="PTHR13878">
    <property type="entry name" value="GULONOLACTONE OXIDASE"/>
    <property type="match status" value="1"/>
</dbReference>
<dbReference type="Gene3D" id="3.30.465.10">
    <property type="match status" value="2"/>
</dbReference>
<dbReference type="PROSITE" id="PS00862">
    <property type="entry name" value="OX2_COVAL_FAD"/>
    <property type="match status" value="1"/>
</dbReference>
<protein>
    <submittedName>
        <fullName evidence="4">FAD-binding domain-containing protein</fullName>
    </submittedName>
</protein>
<dbReference type="GO" id="GO:0016491">
    <property type="term" value="F:oxidoreductase activity"/>
    <property type="evidence" value="ECO:0007669"/>
    <property type="project" value="UniProtKB-KW"/>
</dbReference>
<dbReference type="PROSITE" id="PS51387">
    <property type="entry name" value="FAD_PCMH"/>
    <property type="match status" value="1"/>
</dbReference>
<reference evidence="4" key="1">
    <citation type="submission" date="2023-03" db="EMBL/GenBank/DDBJ databases">
        <title>Massive genome expansion in bonnet fungi (Mycena s.s.) driven by repeated elements and novel gene families across ecological guilds.</title>
        <authorList>
            <consortium name="Lawrence Berkeley National Laboratory"/>
            <person name="Harder C.B."/>
            <person name="Miyauchi S."/>
            <person name="Viragh M."/>
            <person name="Kuo A."/>
            <person name="Thoen E."/>
            <person name="Andreopoulos B."/>
            <person name="Lu D."/>
            <person name="Skrede I."/>
            <person name="Drula E."/>
            <person name="Henrissat B."/>
            <person name="Morin E."/>
            <person name="Kohler A."/>
            <person name="Barry K."/>
            <person name="LaButti K."/>
            <person name="Morin E."/>
            <person name="Salamov A."/>
            <person name="Lipzen A."/>
            <person name="Mereny Z."/>
            <person name="Hegedus B."/>
            <person name="Baldrian P."/>
            <person name="Stursova M."/>
            <person name="Weitz H."/>
            <person name="Taylor A."/>
            <person name="Grigoriev I.V."/>
            <person name="Nagy L.G."/>
            <person name="Martin F."/>
            <person name="Kauserud H."/>
        </authorList>
    </citation>
    <scope>NUCLEOTIDE SEQUENCE</scope>
    <source>
        <strain evidence="4">CBHHK188m</strain>
    </source>
</reference>
<comment type="caution">
    <text evidence="4">The sequence shown here is derived from an EMBL/GenBank/DDBJ whole genome shotgun (WGS) entry which is preliminary data.</text>
</comment>
<keyword evidence="2" id="KW-0560">Oxidoreductase</keyword>
<dbReference type="SUPFAM" id="SSF56176">
    <property type="entry name" value="FAD-binding/transporter-associated domain-like"/>
    <property type="match status" value="1"/>
</dbReference>
<evidence type="ECO:0000259" key="3">
    <source>
        <dbReference type="PROSITE" id="PS51387"/>
    </source>
</evidence>
<proteinExistence type="inferred from homology"/>
<evidence type="ECO:0000313" key="5">
    <source>
        <dbReference type="Proteomes" id="UP001215280"/>
    </source>
</evidence>
<dbReference type="InterPro" id="IPR016169">
    <property type="entry name" value="FAD-bd_PCMH_sub2"/>
</dbReference>
<sequence length="591" mass="62827">MSHRSKSPRDTKSEMTSLPAIQVLSLFLCTLFSHCLTGPGSASKSPACRNIPDSAGYPNAAAWNAFNSTVSGRLVNVVPSAKYCRESVPGGACTDTQWTSAVFRNTIPGAMEQVNWEQGYDLTPPSLCLQNGTTCGQGDVPLYSVEAQTVADIQAAVKFASTHNLRLVVKSSGHDYLGRSTAPGSLLIRTTHLQNISFTDAFFVGSQNMGSAVTLGSGVPAQSVYQQAKLNGKITVSPVAATVCNAGGWVQGAGHSALSPKFGLGADNVLEFYVVVASGELLQVNSISNPDLFYALRGGGAGSWGVIVSATFKTYPTFNATSSTILLVASNDSVVGALATLHAQHIFDLDSIPGGQYFYFVRNGTAADSASYLYLNTYLPNTTTSQSTALLAPFLNASLALPGVSILGEQSSYGDINDALYQVDDSVGANEVLGSRLIPAETYRDPTVVGEVYRELFSSGTTIIGGHLVAGGQVAENANIYSAVNPAWRSAKTHVLIVNEWPDATSIEDIDALRKHFQTQQLPIFEKMSGPDAGSYSNEADVLEPHFETTFFGPNYAKLSQIKSKYDPEDLFIVGAGVGSERWDEWGICRI</sequence>
<dbReference type="GO" id="GO:0071949">
    <property type="term" value="F:FAD binding"/>
    <property type="evidence" value="ECO:0007669"/>
    <property type="project" value="InterPro"/>
</dbReference>
<dbReference type="Pfam" id="PF01565">
    <property type="entry name" value="FAD_binding_4"/>
    <property type="match status" value="1"/>
</dbReference>
<dbReference type="InterPro" id="IPR036318">
    <property type="entry name" value="FAD-bd_PCMH-like_sf"/>
</dbReference>
<accession>A0AAD7HNK9</accession>
<dbReference type="PANTHER" id="PTHR13878:SF91">
    <property type="entry name" value="FAD BINDING DOMAIN PROTEIN (AFU_ORTHOLOGUE AFUA_6G12070)-RELATED"/>
    <property type="match status" value="1"/>
</dbReference>